<dbReference type="Proteomes" id="UP000199437">
    <property type="component" value="Unassembled WGS sequence"/>
</dbReference>
<dbReference type="EMBL" id="FOIR01000001">
    <property type="protein sequence ID" value="SEW03113.1"/>
    <property type="molecule type" value="Genomic_DNA"/>
</dbReference>
<accession>A0A1I0NP14</accession>
<gene>
    <name evidence="1" type="ORF">SAMN05216290_1352</name>
</gene>
<evidence type="ECO:0000313" key="2">
    <source>
        <dbReference type="Proteomes" id="UP000199437"/>
    </source>
</evidence>
<reference evidence="2" key="1">
    <citation type="submission" date="2016-10" db="EMBL/GenBank/DDBJ databases">
        <authorList>
            <person name="Varghese N."/>
            <person name="Submissions S."/>
        </authorList>
    </citation>
    <scope>NUCLEOTIDE SEQUENCE [LARGE SCALE GENOMIC DNA]</scope>
    <source>
        <strain evidence="2">CGMCC 1.12402</strain>
    </source>
</reference>
<dbReference type="Pfam" id="PF05742">
    <property type="entry name" value="TANGO2"/>
    <property type="match status" value="1"/>
</dbReference>
<dbReference type="RefSeq" id="WP_090257742.1">
    <property type="nucleotide sequence ID" value="NZ_FOIR01000001.1"/>
</dbReference>
<organism evidence="1 2">
    <name type="scientific">Roseivirga pacifica</name>
    <dbReference type="NCBI Taxonomy" id="1267423"/>
    <lineage>
        <taxon>Bacteria</taxon>
        <taxon>Pseudomonadati</taxon>
        <taxon>Bacteroidota</taxon>
        <taxon>Cytophagia</taxon>
        <taxon>Cytophagales</taxon>
        <taxon>Roseivirgaceae</taxon>
        <taxon>Roseivirga</taxon>
    </lineage>
</organism>
<dbReference type="InterPro" id="IPR008551">
    <property type="entry name" value="TANGO2"/>
</dbReference>
<keyword evidence="2" id="KW-1185">Reference proteome</keyword>
<dbReference type="STRING" id="1267423.SAMN05216290_1352"/>
<protein>
    <submittedName>
        <fullName evidence="1">Transport and Golgi organisation 2</fullName>
    </submittedName>
</protein>
<proteinExistence type="predicted"/>
<dbReference type="GeneID" id="99986081"/>
<dbReference type="AlphaFoldDB" id="A0A1I0NP14"/>
<evidence type="ECO:0000313" key="1">
    <source>
        <dbReference type="EMBL" id="SEW03113.1"/>
    </source>
</evidence>
<sequence>MCTVTFLPLTEGFILTSNRDESPERQAFLPQQKRIGSIEVCFPKDPLAGGTWFATDNQRFTLCLLNGGFEKHKHEPPYRLSRGQMVLQFFEYYDLSDFKNQFEFEGIEPFTLVAIDALAGVALEELVWDEKALHVRKLNSNTPYIWSSSTLYPEPVRQERRNWFEKWLLDHKTFSQQEIISFHKSGGKGDAWNDFVMNREGKVQTISVTSVQKKSGEFSPLYHEDLLAKKRH</sequence>
<dbReference type="OrthoDB" id="4380123at2"/>
<name>A0A1I0NP14_9BACT</name>